<gene>
    <name evidence="1" type="ORF">Q4Q40_20030</name>
</gene>
<sequence length="608" mass="67762">MSAVQSNLSASKYGYDMVVGTTQASINATMKQFLLKFDGQEFVKIYVYKKDVPKGQSNYIETDYDAYKKTLGFDPFDIPNDASMDDEKVKKLIANFFAFGFKTKMGLPTTFPISSLPNIIELDKGNSSVSYHLYCKEFQVVNLTPGGYGGGNWINLSQEGGAAPWIFRFTVDLDLYGNDSVFSHLPKDVQSQVKNLCPGSMFSVQQLYLNLNTAGLESTPEIKNLSPTSDVYIYLTKIFLNKYFENMQNNSKSSTNPDGNYLLGYSIKPSCTGDSSSIAPTDLNFMISPYLDSKGNATKAYDMYTLNWLVMTEYNKMPAPVQFEWNWVDEAKKTDYHGAMAIKKGIFTNFLSTVLSPTLKSACIIPNCNVHANFISVKFKWGYKKETSPQFYQVVNDGTSRILTYNFSRKSHSSDTHIPNWGNIDYNYNLKTDVYLEGRTIRTVTTATVWLHVNGGWGVIVEGNCSKFKSTVVYTIGVNSYGNLTVTGGTPKIKDLSDDMNPNLWSKIATLGFIDGLIKTMKNTTQGWMKNFMTGHKNRIESMLNGSGVWVFPGSQTFVFKNAKFSNSQDLVTDVTYVEPSTKMIAKRSALKAAASVAATIKTPEAVS</sequence>
<keyword evidence="2" id="KW-1185">Reference proteome</keyword>
<dbReference type="EMBL" id="JAUOEL010000008">
    <property type="protein sequence ID" value="MDO5976495.1"/>
    <property type="molecule type" value="Genomic_DNA"/>
</dbReference>
<accession>A0ABT8WU37</accession>
<organism evidence="1 2">
    <name type="scientific">Flavivirga jejuensis</name>
    <dbReference type="NCBI Taxonomy" id="870487"/>
    <lineage>
        <taxon>Bacteria</taxon>
        <taxon>Pseudomonadati</taxon>
        <taxon>Bacteroidota</taxon>
        <taxon>Flavobacteriia</taxon>
        <taxon>Flavobacteriales</taxon>
        <taxon>Flavobacteriaceae</taxon>
        <taxon>Flavivirga</taxon>
    </lineage>
</organism>
<name>A0ABT8WU37_9FLAO</name>
<protein>
    <submittedName>
        <fullName evidence="1">Uncharacterized protein</fullName>
    </submittedName>
</protein>
<dbReference type="RefSeq" id="WP_303303794.1">
    <property type="nucleotide sequence ID" value="NZ_BAABDA010000001.1"/>
</dbReference>
<reference evidence="1" key="1">
    <citation type="submission" date="2023-07" db="EMBL/GenBank/DDBJ databases">
        <title>Two novel species in the genus Flavivirga.</title>
        <authorList>
            <person name="Kwon K."/>
        </authorList>
    </citation>
    <scope>NUCLEOTIDE SEQUENCE</scope>
    <source>
        <strain evidence="1">KACC 14158</strain>
    </source>
</reference>
<evidence type="ECO:0000313" key="2">
    <source>
        <dbReference type="Proteomes" id="UP001176806"/>
    </source>
</evidence>
<comment type="caution">
    <text evidence="1">The sequence shown here is derived from an EMBL/GenBank/DDBJ whole genome shotgun (WGS) entry which is preliminary data.</text>
</comment>
<dbReference type="Proteomes" id="UP001176806">
    <property type="component" value="Unassembled WGS sequence"/>
</dbReference>
<evidence type="ECO:0000313" key="1">
    <source>
        <dbReference type="EMBL" id="MDO5976495.1"/>
    </source>
</evidence>
<proteinExistence type="predicted"/>